<feature type="region of interest" description="Disordered" evidence="1">
    <location>
        <begin position="428"/>
        <end position="484"/>
    </location>
</feature>
<feature type="compositionally biased region" description="Low complexity" evidence="1">
    <location>
        <begin position="436"/>
        <end position="446"/>
    </location>
</feature>
<reference evidence="2 3" key="1">
    <citation type="journal article" date="2017" name="Lancet Infect. Dis.">
        <title>Global outbreak of severe Mycobacterium chimaera disease after cardiac surgery: a molecular epidemiological study.</title>
        <authorList>
            <person name="van Ingen J."/>
            <person name="Kohl T."/>
            <person name="Kranzer K."/>
            <person name="Hasse B."/>
            <person name="Keller P."/>
            <person name="Szafranska A."/>
            <person name="Hillemann D."/>
            <person name="Chand M."/>
            <person name="Schreiber P."/>
            <person name="Sommerstein R."/>
            <person name="Berger C."/>
            <person name="Genoni M."/>
            <person name="Ruegg C."/>
            <person name="Troillet N."/>
            <person name="Widmer A.F."/>
            <person name="Becker S.L."/>
            <person name="Herrmann M."/>
            <person name="Eckmanns T."/>
            <person name="Haller S."/>
            <person name="Hoeller C."/>
            <person name="Debast S.B."/>
            <person name="Wolfhagen M.J."/>
            <person name="Hopman J."/>
            <person name="Kluytmans J."/>
            <person name="Langelaar M."/>
            <person name="Notermans D.W."/>
            <person name="ten Oever J."/>
            <person name="van den Barselaar P."/>
            <person name="Vonk A.B.A."/>
            <person name="Vos M.C."/>
            <person name="Ahmed N."/>
            <person name="Brown T."/>
            <person name="Crook D."/>
            <person name="Lamagni T."/>
            <person name="Phin N."/>
            <person name="Smith E.G."/>
            <person name="Zambon M."/>
            <person name="Serr A."/>
            <person name="Goetting T."/>
            <person name="Ebner W."/>
            <person name="Thuermer A."/>
            <person name="Utpatel C."/>
            <person name="Sproer C."/>
            <person name="Bunk B."/>
            <person name="Nubel U."/>
            <person name="Bloemberg G."/>
            <person name="Bottger E."/>
            <person name="Niemann S."/>
            <person name="Wagner D."/>
            <person name="Sax H."/>
        </authorList>
    </citation>
    <scope>NUCLEOTIDE SEQUENCE [LARGE SCALE GENOMIC DNA]</scope>
    <source>
        <strain evidence="2 3">ZUERICH-2</strain>
        <plasmid evidence="2 3">unnamed 2</plasmid>
    </source>
</reference>
<feature type="region of interest" description="Disordered" evidence="1">
    <location>
        <begin position="289"/>
        <end position="352"/>
    </location>
</feature>
<evidence type="ECO:0000313" key="2">
    <source>
        <dbReference type="EMBL" id="ASL18383.1"/>
    </source>
</evidence>
<dbReference type="EMBL" id="CP015269">
    <property type="protein sequence ID" value="ASL18383.1"/>
    <property type="molecule type" value="Genomic_DNA"/>
</dbReference>
<protein>
    <submittedName>
        <fullName evidence="2">Uncharacterized protein</fullName>
    </submittedName>
</protein>
<gene>
    <name evidence="2" type="ORF">MYCOZU2_06038</name>
</gene>
<dbReference type="Proteomes" id="UP000198286">
    <property type="component" value="Plasmid unnamed 2"/>
</dbReference>
<geneLocation type="plasmid" evidence="2 3">
    <name>unnamed 2</name>
</geneLocation>
<feature type="compositionally biased region" description="Low complexity" evidence="1">
    <location>
        <begin position="235"/>
        <end position="257"/>
    </location>
</feature>
<keyword evidence="2" id="KW-0614">Plasmid</keyword>
<feature type="region of interest" description="Disordered" evidence="1">
    <location>
        <begin position="124"/>
        <end position="148"/>
    </location>
</feature>
<feature type="region of interest" description="Disordered" evidence="1">
    <location>
        <begin position="175"/>
        <end position="257"/>
    </location>
</feature>
<evidence type="ECO:0000256" key="1">
    <source>
        <dbReference type="SAM" id="MobiDB-lite"/>
    </source>
</evidence>
<dbReference type="AlphaFoldDB" id="A0A7U5MRK9"/>
<dbReference type="RefSeq" id="WP_089152582.1">
    <property type="nucleotide sequence ID" value="NZ_CP015269.1"/>
</dbReference>
<feature type="compositionally biased region" description="Gly residues" evidence="1">
    <location>
        <begin position="296"/>
        <end position="317"/>
    </location>
</feature>
<accession>A0A7U5MRK9</accession>
<sequence>MAVEQPPDPFDLIQNHWPPEDEAKFATSAGSLTAKAADHSATADDYRSTIAALGEESFKGLTADKTREKFTYLASRHEEENKFCQDAAGIIGELGTQVLAAKNEISSRCISANADLMQLETEKAMTTDAKQRDQFQKQEDKKKDEARRDIKATHDRLEQHLVEGETKLQTMTDQISVNAGGGGGSPAAPVDRTTHAPPTTPVGDDPVPSRGSSAGGASAMSAPINPASLMGGGMPQMPQMPSASPMSGGGMPSQLPGQELASKAMDMAHDMGGKDNTFLSDSSVKDLLEASKHGDGSGTDNGSGSGSGSGSHDGTPGGVQPVSVTNPTVAAGPSPATPVTSTPRPAGGPSVAVTELSSSASIDGAVSGLTSAAAGVGGLTVGPAVDAAVASAHDAAGGGLANPNSLTGPGGGVPLAAAGTAGISSTIGPTQLGVTGQQPAGPQQPVASPPHQPALAAPFQPPAPPPPPPVAPPPVTPGIAPMPSGITPPSPALLDLIAKPVMMPVPRHAPDHFEHLPPDARLTINYTASMITQMREIPWIPSLVVAVLNDGTVDAIVIATGDDLSILPADLLIPSKAVLLLQRFHLGDEFRARWAGSADTMTKLLAAIDNHPQLNRSMIRHACAFTRNDEIRDPGVPFTPMSTDAAWAIRHLYTPPPKQYTCPAYTMRTETFTAAEIDYILDTAVTTWRLPTARLNRPGQAHLESASMFASRWSETGEAVLTSRPRHYDSRIAGYLYAATREALNSDDLERASWYAQFLRYQTLPAAKHSSPQENSLVPA</sequence>
<evidence type="ECO:0000313" key="3">
    <source>
        <dbReference type="Proteomes" id="UP000198286"/>
    </source>
</evidence>
<feature type="compositionally biased region" description="Pro residues" evidence="1">
    <location>
        <begin position="459"/>
        <end position="476"/>
    </location>
</feature>
<proteinExistence type="predicted"/>
<name>A0A7U5MRK9_MYCIT</name>
<organism evidence="2 3">
    <name type="scientific">Mycobacterium intracellulare subsp. chimaera</name>
    <dbReference type="NCBI Taxonomy" id="222805"/>
    <lineage>
        <taxon>Bacteria</taxon>
        <taxon>Bacillati</taxon>
        <taxon>Actinomycetota</taxon>
        <taxon>Actinomycetes</taxon>
        <taxon>Mycobacteriales</taxon>
        <taxon>Mycobacteriaceae</taxon>
        <taxon>Mycobacterium</taxon>
        <taxon>Mycobacterium avium complex (MAC)</taxon>
    </lineage>
</organism>
<feature type="compositionally biased region" description="Low complexity" evidence="1">
    <location>
        <begin position="201"/>
        <end position="222"/>
    </location>
</feature>